<dbReference type="EMBL" id="JABXBU010000012">
    <property type="protein sequence ID" value="KAF8788576.1"/>
    <property type="molecule type" value="Genomic_DNA"/>
</dbReference>
<comment type="caution">
    <text evidence="2">The sequence shown here is derived from an EMBL/GenBank/DDBJ whole genome shotgun (WGS) entry which is preliminary data.</text>
</comment>
<feature type="region of interest" description="Disordered" evidence="1">
    <location>
        <begin position="1"/>
        <end position="29"/>
    </location>
</feature>
<organism evidence="2 3">
    <name type="scientific">Argiope bruennichi</name>
    <name type="common">Wasp spider</name>
    <name type="synonym">Aranea bruennichi</name>
    <dbReference type="NCBI Taxonomy" id="94029"/>
    <lineage>
        <taxon>Eukaryota</taxon>
        <taxon>Metazoa</taxon>
        <taxon>Ecdysozoa</taxon>
        <taxon>Arthropoda</taxon>
        <taxon>Chelicerata</taxon>
        <taxon>Arachnida</taxon>
        <taxon>Araneae</taxon>
        <taxon>Araneomorphae</taxon>
        <taxon>Entelegynae</taxon>
        <taxon>Araneoidea</taxon>
        <taxon>Araneidae</taxon>
        <taxon>Argiope</taxon>
    </lineage>
</organism>
<accession>A0A8T0FBP0</accession>
<proteinExistence type="predicted"/>
<gene>
    <name evidence="2" type="ORF">HNY73_006604</name>
</gene>
<evidence type="ECO:0000313" key="3">
    <source>
        <dbReference type="Proteomes" id="UP000807504"/>
    </source>
</evidence>
<dbReference type="AlphaFoldDB" id="A0A8T0FBP0"/>
<sequence length="212" mass="24403">MEINERGMLRSHKESKIRTNASYGASPSQFHPHRKIDVVKINQNELKVNKKRTADEDGFIAPAAHLVRKVKNLKLNENSEIKINKQPEGIEEVALDEVDAEQAPAQPKRRRVPPFFVTPKADFKVMLNICRLEAPSLKSSMSSKFLKLTVETDEEHRRLSRLLEAQGAEFKTFMLRTDRPIKVVIRGLPSCTPIEEIKEDLEREGFTFCQYY</sequence>
<feature type="compositionally biased region" description="Polar residues" evidence="1">
    <location>
        <begin position="18"/>
        <end position="29"/>
    </location>
</feature>
<dbReference type="Proteomes" id="UP000807504">
    <property type="component" value="Unassembled WGS sequence"/>
</dbReference>
<feature type="compositionally biased region" description="Basic and acidic residues" evidence="1">
    <location>
        <begin position="1"/>
        <end position="17"/>
    </location>
</feature>
<evidence type="ECO:0000313" key="2">
    <source>
        <dbReference type="EMBL" id="KAF8788576.1"/>
    </source>
</evidence>
<name>A0A8T0FBP0_ARGBR</name>
<evidence type="ECO:0000256" key="1">
    <source>
        <dbReference type="SAM" id="MobiDB-lite"/>
    </source>
</evidence>
<reference evidence="2" key="2">
    <citation type="submission" date="2020-06" db="EMBL/GenBank/DDBJ databases">
        <authorList>
            <person name="Sheffer M."/>
        </authorList>
    </citation>
    <scope>NUCLEOTIDE SEQUENCE</scope>
</reference>
<reference evidence="2" key="1">
    <citation type="journal article" date="2020" name="bioRxiv">
        <title>Chromosome-level reference genome of the European wasp spider Argiope bruennichi: a resource for studies on range expansion and evolutionary adaptation.</title>
        <authorList>
            <person name="Sheffer M.M."/>
            <person name="Hoppe A."/>
            <person name="Krehenwinkel H."/>
            <person name="Uhl G."/>
            <person name="Kuss A.W."/>
            <person name="Jensen L."/>
            <person name="Jensen C."/>
            <person name="Gillespie R.G."/>
            <person name="Hoff K.J."/>
            <person name="Prost S."/>
        </authorList>
    </citation>
    <scope>NUCLEOTIDE SEQUENCE</scope>
</reference>
<protein>
    <submittedName>
        <fullName evidence="2">Uncharacterized protein</fullName>
    </submittedName>
</protein>
<keyword evidence="3" id="KW-1185">Reference proteome</keyword>